<evidence type="ECO:0000313" key="1">
    <source>
        <dbReference type="EMBL" id="ESS73648.1"/>
    </source>
</evidence>
<keyword evidence="2" id="KW-1185">Reference proteome</keyword>
<evidence type="ECO:0000313" key="2">
    <source>
        <dbReference type="Proteomes" id="UP000017842"/>
    </source>
</evidence>
<dbReference type="Proteomes" id="UP000017842">
    <property type="component" value="Unassembled WGS sequence"/>
</dbReference>
<protein>
    <submittedName>
        <fullName evidence="1">Uncharacterized protein</fullName>
    </submittedName>
</protein>
<organism evidence="1 2">
    <name type="scientific">Methyloglobulus morosus KoM1</name>
    <dbReference type="NCBI Taxonomy" id="1116472"/>
    <lineage>
        <taxon>Bacteria</taxon>
        <taxon>Pseudomonadati</taxon>
        <taxon>Pseudomonadota</taxon>
        <taxon>Gammaproteobacteria</taxon>
        <taxon>Methylococcales</taxon>
        <taxon>Methylococcaceae</taxon>
        <taxon>Methyloglobulus</taxon>
    </lineage>
</organism>
<reference evidence="1 2" key="1">
    <citation type="journal article" date="2013" name="Genome Announc.">
        <title>Draft Genome Sequence of the Methanotrophic Gammaproteobacterium Methyloglobulus morosus DSM 22980 Strain KoM1.</title>
        <authorList>
            <person name="Poehlein A."/>
            <person name="Deutzmann J.S."/>
            <person name="Daniel R."/>
            <person name="Simeonova D.D."/>
        </authorList>
    </citation>
    <scope>NUCLEOTIDE SEQUENCE [LARGE SCALE GENOMIC DNA]</scope>
    <source>
        <strain evidence="1 2">KoM1</strain>
    </source>
</reference>
<sequence length="30" mass="3230">MDMGYLILTAVFFVATGLLILGCESLRGQP</sequence>
<comment type="caution">
    <text evidence="1">The sequence shown here is derived from an EMBL/GenBank/DDBJ whole genome shotgun (WGS) entry which is preliminary data.</text>
</comment>
<dbReference type="STRING" id="1116472.MGMO_14c00040"/>
<dbReference type="EMBL" id="AYLO01000014">
    <property type="protein sequence ID" value="ESS73648.1"/>
    <property type="molecule type" value="Genomic_DNA"/>
</dbReference>
<accession>V5CA22</accession>
<name>V5CA22_9GAMM</name>
<proteinExistence type="predicted"/>
<gene>
    <name evidence="1" type="ORF">MGMO_14c00040</name>
</gene>
<dbReference type="AlphaFoldDB" id="V5CA22"/>